<keyword evidence="2" id="KW-1185">Reference proteome</keyword>
<dbReference type="EMBL" id="QYAZ01000001">
    <property type="protein sequence ID" value="KAB8123060.1"/>
    <property type="molecule type" value="Genomic_DNA"/>
</dbReference>
<dbReference type="Proteomes" id="UP000427842">
    <property type="component" value="Unassembled WGS sequence"/>
</dbReference>
<organism evidence="1 2">
    <name type="scientific">Komagataeibacter medellinensis</name>
    <dbReference type="NCBI Taxonomy" id="1177712"/>
    <lineage>
        <taxon>Bacteria</taxon>
        <taxon>Pseudomonadati</taxon>
        <taxon>Pseudomonadota</taxon>
        <taxon>Alphaproteobacteria</taxon>
        <taxon>Acetobacterales</taxon>
        <taxon>Acetobacteraceae</taxon>
        <taxon>Komagataeibacter</taxon>
    </lineage>
</organism>
<gene>
    <name evidence="1" type="ORF">D3W54_01175</name>
</gene>
<comment type="caution">
    <text evidence="1">The sequence shown here is derived from an EMBL/GenBank/DDBJ whole genome shotgun (WGS) entry which is preliminary data.</text>
</comment>
<reference evidence="1 2" key="1">
    <citation type="submission" date="2018-09" db="EMBL/GenBank/DDBJ databases">
        <title>Genome sequence and characterization of the bcs clusters for the production of nanocellulose from the low pH resistant strain Komagataeibacter medellinensis ID13488.</title>
        <authorList>
            <person name="Hernandez-Arriaga A.M."/>
            <person name="Del Cerro C."/>
            <person name="Urbina L."/>
            <person name="Eceiza A."/>
            <person name="Retegi A."/>
            <person name="Prieto M.A."/>
        </authorList>
    </citation>
    <scope>NUCLEOTIDE SEQUENCE [LARGE SCALE GENOMIC DNA]</scope>
    <source>
        <strain evidence="1 2">ID13488</strain>
    </source>
</reference>
<proteinExistence type="predicted"/>
<evidence type="ECO:0000313" key="1">
    <source>
        <dbReference type="EMBL" id="KAB8123060.1"/>
    </source>
</evidence>
<protein>
    <submittedName>
        <fullName evidence="1">Uncharacterized protein</fullName>
    </submittedName>
</protein>
<sequence>MMLLDMYILLSSADIVPKNNVPNAQKRINSTMEHLEKTVPMLRVLTDNMIDVENGSEPR</sequence>
<accession>A0ABQ6VS87</accession>
<evidence type="ECO:0000313" key="2">
    <source>
        <dbReference type="Proteomes" id="UP000427842"/>
    </source>
</evidence>
<name>A0ABQ6VS87_9PROT</name>